<evidence type="ECO:0000256" key="11">
    <source>
        <dbReference type="ARBA" id="ARBA00023180"/>
    </source>
</evidence>
<dbReference type="InterPro" id="IPR045874">
    <property type="entry name" value="LRK10/LRL21-25-like"/>
</dbReference>
<dbReference type="InterPro" id="IPR000719">
    <property type="entry name" value="Prot_kinase_dom"/>
</dbReference>
<dbReference type="InterPro" id="IPR017441">
    <property type="entry name" value="Protein_kinase_ATP_BS"/>
</dbReference>
<keyword evidence="5" id="KW-0732">Signal</keyword>
<organism evidence="16 17">
    <name type="scientific">Ricinus communis</name>
    <name type="common">Castor bean</name>
    <dbReference type="NCBI Taxonomy" id="3988"/>
    <lineage>
        <taxon>Eukaryota</taxon>
        <taxon>Viridiplantae</taxon>
        <taxon>Streptophyta</taxon>
        <taxon>Embryophyta</taxon>
        <taxon>Tracheophyta</taxon>
        <taxon>Spermatophyta</taxon>
        <taxon>Magnoliopsida</taxon>
        <taxon>eudicotyledons</taxon>
        <taxon>Gunneridae</taxon>
        <taxon>Pentapetalae</taxon>
        <taxon>rosids</taxon>
        <taxon>fabids</taxon>
        <taxon>Malpighiales</taxon>
        <taxon>Euphorbiaceae</taxon>
        <taxon>Acalyphoideae</taxon>
        <taxon>Acalypheae</taxon>
        <taxon>Ricinus</taxon>
    </lineage>
</organism>
<dbReference type="PROSITE" id="PS00108">
    <property type="entry name" value="PROTEIN_KINASE_ST"/>
    <property type="match status" value="1"/>
</dbReference>
<evidence type="ECO:0000313" key="16">
    <source>
        <dbReference type="EMBL" id="EEF35392.1"/>
    </source>
</evidence>
<dbReference type="Gene3D" id="3.30.200.20">
    <property type="entry name" value="Phosphorylase Kinase, domain 1"/>
    <property type="match status" value="1"/>
</dbReference>
<keyword evidence="11" id="KW-0325">Glycoprotein</keyword>
<dbReference type="Pfam" id="PF00069">
    <property type="entry name" value="Pkinase"/>
    <property type="match status" value="1"/>
</dbReference>
<keyword evidence="2 13" id="KW-0723">Serine/threonine-protein kinase</keyword>
<evidence type="ECO:0000256" key="9">
    <source>
        <dbReference type="ARBA" id="ARBA00022989"/>
    </source>
</evidence>
<evidence type="ECO:0000256" key="2">
    <source>
        <dbReference type="ARBA" id="ARBA00022527"/>
    </source>
</evidence>
<dbReference type="InParanoid" id="B9SM01"/>
<feature type="binding site" evidence="12">
    <location>
        <position position="116"/>
    </location>
    <ligand>
        <name>ATP</name>
        <dbReference type="ChEBI" id="CHEBI:30616"/>
    </ligand>
</feature>
<evidence type="ECO:0000256" key="1">
    <source>
        <dbReference type="ARBA" id="ARBA00004479"/>
    </source>
</evidence>
<feature type="domain" description="Protein kinase" evidence="15">
    <location>
        <begin position="88"/>
        <end position="369"/>
    </location>
</feature>
<keyword evidence="16" id="KW-0675">Receptor</keyword>
<name>B9SM01_RICCO</name>
<dbReference type="PROSITE" id="PS00107">
    <property type="entry name" value="PROTEIN_KINASE_ATP"/>
    <property type="match status" value="1"/>
</dbReference>
<dbReference type="FunFam" id="3.30.200.20:FF:000178">
    <property type="entry name" value="serine/threonine-protein kinase PBS1-like"/>
    <property type="match status" value="1"/>
</dbReference>
<dbReference type="PANTHER" id="PTHR27009">
    <property type="entry name" value="RUST RESISTANCE KINASE LR10-RELATED"/>
    <property type="match status" value="1"/>
</dbReference>
<evidence type="ECO:0000256" key="7">
    <source>
        <dbReference type="ARBA" id="ARBA00022777"/>
    </source>
</evidence>
<evidence type="ECO:0000256" key="13">
    <source>
        <dbReference type="RuleBase" id="RU000304"/>
    </source>
</evidence>
<evidence type="ECO:0000313" key="17">
    <source>
        <dbReference type="Proteomes" id="UP000008311"/>
    </source>
</evidence>
<keyword evidence="4 14" id="KW-0812">Transmembrane</keyword>
<keyword evidence="10 14" id="KW-0472">Membrane</keyword>
<gene>
    <name evidence="16" type="ORF">RCOM_1310790</name>
</gene>
<keyword evidence="9 14" id="KW-1133">Transmembrane helix</keyword>
<dbReference type="FunFam" id="1.10.510.10:FF:000590">
    <property type="entry name" value="PR5-like receptor kinase"/>
    <property type="match status" value="1"/>
</dbReference>
<dbReference type="PROSITE" id="PS50011">
    <property type="entry name" value="PROTEIN_KINASE_DOM"/>
    <property type="match status" value="1"/>
</dbReference>
<dbReference type="InterPro" id="IPR008271">
    <property type="entry name" value="Ser/Thr_kinase_AS"/>
</dbReference>
<dbReference type="EMBL" id="EQ974023">
    <property type="protein sequence ID" value="EEF35392.1"/>
    <property type="molecule type" value="Genomic_DNA"/>
</dbReference>
<evidence type="ECO:0000256" key="8">
    <source>
        <dbReference type="ARBA" id="ARBA00022840"/>
    </source>
</evidence>
<dbReference type="Gene3D" id="1.10.510.10">
    <property type="entry name" value="Transferase(Phosphotransferase) domain 1"/>
    <property type="match status" value="1"/>
</dbReference>
<dbReference type="GO" id="GO:0005524">
    <property type="term" value="F:ATP binding"/>
    <property type="evidence" value="ECO:0007669"/>
    <property type="project" value="UniProtKB-UniRule"/>
</dbReference>
<evidence type="ECO:0000256" key="5">
    <source>
        <dbReference type="ARBA" id="ARBA00022729"/>
    </source>
</evidence>
<accession>B9SM01</accession>
<comment type="subcellular location">
    <subcellularLocation>
        <location evidence="1">Membrane</location>
        <topology evidence="1">Single-pass type I membrane protein</topology>
    </subcellularLocation>
</comment>
<evidence type="ECO:0000256" key="4">
    <source>
        <dbReference type="ARBA" id="ARBA00022692"/>
    </source>
</evidence>
<evidence type="ECO:0000256" key="14">
    <source>
        <dbReference type="SAM" id="Phobius"/>
    </source>
</evidence>
<dbReference type="eggNOG" id="KOG1187">
    <property type="taxonomic scope" value="Eukaryota"/>
</dbReference>
<dbReference type="GO" id="GO:0016020">
    <property type="term" value="C:membrane"/>
    <property type="evidence" value="ECO:0007669"/>
    <property type="project" value="UniProtKB-SubCell"/>
</dbReference>
<evidence type="ECO:0000256" key="12">
    <source>
        <dbReference type="PROSITE-ProRule" id="PRU10141"/>
    </source>
</evidence>
<keyword evidence="7 16" id="KW-0418">Kinase</keyword>
<sequence>MNLPVKDRMEYIIDFNVKYRMVIGSAAASAVILMIIFCFFRREFTFDNVNFCWKKQTEESKSIEAFLRNGGPMAMERYKYTEVKKMTQSFKDKLGQGGYGGVFKGKLPDGRDVAVKILKESKGNGEEFINEVASISRTSHVNVVTLLGFCYEGCKRALIYEFMSNGSLEKYISKEKSSRANHELGWETLYEIAVGVARGLEYLHRGCNTRILHFDIKPHNILLDEEFRPKISDFGLAKICPGRESIVSMLGARGTVGYIAPEVFYRNFGGVSYKSDVYSYGMLVLEMVGARKNICLEVGNTSEIYFPDWIYKRIEINEDLGLCGIDNGEENQIARKLILVSLWCIQTNPTNRPPMGSVVEMMLGSVASLSVPPRPCWSSLSRSPPQLLANSSTTNEQSNSVLTCN</sequence>
<keyword evidence="8 12" id="KW-0067">ATP-binding</keyword>
<dbReference type="SUPFAM" id="SSF56112">
    <property type="entry name" value="Protein kinase-like (PK-like)"/>
    <property type="match status" value="1"/>
</dbReference>
<dbReference type="AlphaFoldDB" id="B9SM01"/>
<keyword evidence="6 12" id="KW-0547">Nucleotide-binding</keyword>
<comment type="similarity">
    <text evidence="13">Belongs to the protein kinase superfamily.</text>
</comment>
<evidence type="ECO:0000256" key="3">
    <source>
        <dbReference type="ARBA" id="ARBA00022679"/>
    </source>
</evidence>
<dbReference type="STRING" id="3988.B9SM01"/>
<dbReference type="Proteomes" id="UP000008311">
    <property type="component" value="Unassembled WGS sequence"/>
</dbReference>
<evidence type="ECO:0000256" key="6">
    <source>
        <dbReference type="ARBA" id="ARBA00022741"/>
    </source>
</evidence>
<reference evidence="17" key="1">
    <citation type="journal article" date="2010" name="Nat. Biotechnol.">
        <title>Draft genome sequence of the oilseed species Ricinus communis.</title>
        <authorList>
            <person name="Chan A.P."/>
            <person name="Crabtree J."/>
            <person name="Zhao Q."/>
            <person name="Lorenzi H."/>
            <person name="Orvis J."/>
            <person name="Puiu D."/>
            <person name="Melake-Berhan A."/>
            <person name="Jones K.M."/>
            <person name="Redman J."/>
            <person name="Chen G."/>
            <person name="Cahoon E.B."/>
            <person name="Gedil M."/>
            <person name="Stanke M."/>
            <person name="Haas B.J."/>
            <person name="Wortman J.R."/>
            <person name="Fraser-Liggett C.M."/>
            <person name="Ravel J."/>
            <person name="Rabinowicz P.D."/>
        </authorList>
    </citation>
    <scope>NUCLEOTIDE SEQUENCE [LARGE SCALE GENOMIC DNA]</scope>
    <source>
        <strain evidence="17">cv. Hale</strain>
    </source>
</reference>
<dbReference type="SMART" id="SM00220">
    <property type="entry name" value="S_TKc"/>
    <property type="match status" value="1"/>
</dbReference>
<proteinExistence type="inferred from homology"/>
<evidence type="ECO:0000259" key="15">
    <source>
        <dbReference type="PROSITE" id="PS50011"/>
    </source>
</evidence>
<keyword evidence="17" id="KW-1185">Reference proteome</keyword>
<feature type="transmembrane region" description="Helical" evidence="14">
    <location>
        <begin position="20"/>
        <end position="40"/>
    </location>
</feature>
<dbReference type="InterPro" id="IPR011009">
    <property type="entry name" value="Kinase-like_dom_sf"/>
</dbReference>
<evidence type="ECO:0000256" key="10">
    <source>
        <dbReference type="ARBA" id="ARBA00023136"/>
    </source>
</evidence>
<dbReference type="GO" id="GO:0004674">
    <property type="term" value="F:protein serine/threonine kinase activity"/>
    <property type="evidence" value="ECO:0007669"/>
    <property type="project" value="UniProtKB-KW"/>
</dbReference>
<protein>
    <submittedName>
        <fullName evidence="16">Receptor serine/threonine kinase, putative</fullName>
    </submittedName>
</protein>
<keyword evidence="3" id="KW-0808">Transferase</keyword>